<organism evidence="1 2">
    <name type="scientific">Cotesia glomerata</name>
    <name type="common">Lepidopteran parasitic wasp</name>
    <name type="synonym">Apanteles glomeratus</name>
    <dbReference type="NCBI Taxonomy" id="32391"/>
    <lineage>
        <taxon>Eukaryota</taxon>
        <taxon>Metazoa</taxon>
        <taxon>Ecdysozoa</taxon>
        <taxon>Arthropoda</taxon>
        <taxon>Hexapoda</taxon>
        <taxon>Insecta</taxon>
        <taxon>Pterygota</taxon>
        <taxon>Neoptera</taxon>
        <taxon>Endopterygota</taxon>
        <taxon>Hymenoptera</taxon>
        <taxon>Apocrita</taxon>
        <taxon>Ichneumonoidea</taxon>
        <taxon>Braconidae</taxon>
        <taxon>Microgastrinae</taxon>
        <taxon>Cotesia</taxon>
    </lineage>
</organism>
<reference evidence="1 2" key="1">
    <citation type="journal article" date="2021" name="J. Hered.">
        <title>A chromosome-level genome assembly of the parasitoid wasp, Cotesia glomerata (Hymenoptera: Braconidae).</title>
        <authorList>
            <person name="Pinto B.J."/>
            <person name="Weis J.J."/>
            <person name="Gamble T."/>
            <person name="Ode P.J."/>
            <person name="Paul R."/>
            <person name="Zaspel J.M."/>
        </authorList>
    </citation>
    <scope>NUCLEOTIDE SEQUENCE [LARGE SCALE GENOMIC DNA]</scope>
    <source>
        <strain evidence="1">CgM1</strain>
    </source>
</reference>
<name>A0AAV7IF74_COTGL</name>
<dbReference type="EMBL" id="JAHXZJ010001864">
    <property type="protein sequence ID" value="KAH0550409.1"/>
    <property type="molecule type" value="Genomic_DNA"/>
</dbReference>
<proteinExistence type="predicted"/>
<evidence type="ECO:0000313" key="2">
    <source>
        <dbReference type="Proteomes" id="UP000826195"/>
    </source>
</evidence>
<dbReference type="Proteomes" id="UP000826195">
    <property type="component" value="Unassembled WGS sequence"/>
</dbReference>
<gene>
    <name evidence="1" type="ORF">KQX54_019211</name>
</gene>
<evidence type="ECO:0000313" key="1">
    <source>
        <dbReference type="EMBL" id="KAH0550409.1"/>
    </source>
</evidence>
<sequence length="114" mass="13264">MIRSMSREQQVKGRVLRWVIDWSNDGILKMSMNISGAGMQLIMYPLYPLLGRWYARTSSQKMNEYWFTQRYILITGLPVRSRGNTKNSSLSGLPGLEIFCSNFLLAYYRDGIRV</sequence>
<dbReference type="AlphaFoldDB" id="A0AAV7IF74"/>
<accession>A0AAV7IF74</accession>
<comment type="caution">
    <text evidence="1">The sequence shown here is derived from an EMBL/GenBank/DDBJ whole genome shotgun (WGS) entry which is preliminary data.</text>
</comment>
<protein>
    <recommendedName>
        <fullName evidence="3">PilZ domain-containing protein</fullName>
    </recommendedName>
</protein>
<evidence type="ECO:0008006" key="3">
    <source>
        <dbReference type="Google" id="ProtNLM"/>
    </source>
</evidence>
<keyword evidence="2" id="KW-1185">Reference proteome</keyword>